<organism evidence="2 3">
    <name type="scientific">Triangularia verruculosa</name>
    <dbReference type="NCBI Taxonomy" id="2587418"/>
    <lineage>
        <taxon>Eukaryota</taxon>
        <taxon>Fungi</taxon>
        <taxon>Dikarya</taxon>
        <taxon>Ascomycota</taxon>
        <taxon>Pezizomycotina</taxon>
        <taxon>Sordariomycetes</taxon>
        <taxon>Sordariomycetidae</taxon>
        <taxon>Sordariales</taxon>
        <taxon>Podosporaceae</taxon>
        <taxon>Triangularia</taxon>
    </lineage>
</organism>
<sequence>MTKSKTLITLPAELRHEILATVIWTPAATPYNRHSLFLDKTRVRLRDDWDIWVPANSPQPPALPLILTCRILRDDVQYLLNSCSLQHRPYEIDIIFVPKCGLFPTWVCCPLPGQMNLDTLQVSFRIMDVQDMDLEDEDSDTEDEGEYDMDDLALVGKGSGFMSRYGGVSSDFDPISYPNPPSGSWNFYRLLASFLALGPRGLTSPTYQKDNRGSLSASRYSLRHLTISVTSKEKTKMDDARRSRGCGIMRPMIDSNPDLPYGAWGENEIFPGPPHNSPYSWTGRTDVDTVIGMHLSTGRHTLGDADRYGLYLANTLWTLLDFSWLSRGYGLMLYESILDDITFYVDGEPRPRFGMDDLFSLEPPKHRTLTPEVVTALQSWKEWVVKWRSRLREGVVLDEPRPVVSFVRSVPDSGYRSDDVPDSDSESGSDM</sequence>
<comment type="caution">
    <text evidence="2">The sequence shown here is derived from an EMBL/GenBank/DDBJ whole genome shotgun (WGS) entry which is preliminary data.</text>
</comment>
<protein>
    <submittedName>
        <fullName evidence="2">Uncharacterized protein</fullName>
    </submittedName>
</protein>
<keyword evidence="3" id="KW-1185">Reference proteome</keyword>
<evidence type="ECO:0000313" key="3">
    <source>
        <dbReference type="Proteomes" id="UP001303160"/>
    </source>
</evidence>
<reference evidence="2" key="1">
    <citation type="journal article" date="2023" name="Mol. Phylogenet. Evol.">
        <title>Genome-scale phylogeny and comparative genomics of the fungal order Sordariales.</title>
        <authorList>
            <person name="Hensen N."/>
            <person name="Bonometti L."/>
            <person name="Westerberg I."/>
            <person name="Brannstrom I.O."/>
            <person name="Guillou S."/>
            <person name="Cros-Aarteil S."/>
            <person name="Calhoun S."/>
            <person name="Haridas S."/>
            <person name="Kuo A."/>
            <person name="Mondo S."/>
            <person name="Pangilinan J."/>
            <person name="Riley R."/>
            <person name="LaButti K."/>
            <person name="Andreopoulos B."/>
            <person name="Lipzen A."/>
            <person name="Chen C."/>
            <person name="Yan M."/>
            <person name="Daum C."/>
            <person name="Ng V."/>
            <person name="Clum A."/>
            <person name="Steindorff A."/>
            <person name="Ohm R.A."/>
            <person name="Martin F."/>
            <person name="Silar P."/>
            <person name="Natvig D.O."/>
            <person name="Lalanne C."/>
            <person name="Gautier V."/>
            <person name="Ament-Velasquez S.L."/>
            <person name="Kruys A."/>
            <person name="Hutchinson M.I."/>
            <person name="Powell A.J."/>
            <person name="Barry K."/>
            <person name="Miller A.N."/>
            <person name="Grigoriev I.V."/>
            <person name="Debuchy R."/>
            <person name="Gladieux P."/>
            <person name="Hiltunen Thoren M."/>
            <person name="Johannesson H."/>
        </authorList>
    </citation>
    <scope>NUCLEOTIDE SEQUENCE</scope>
    <source>
        <strain evidence="2">CBS 315.58</strain>
    </source>
</reference>
<evidence type="ECO:0000313" key="2">
    <source>
        <dbReference type="EMBL" id="KAK4196866.1"/>
    </source>
</evidence>
<name>A0AAN7APZ6_9PEZI</name>
<accession>A0AAN7APZ6</accession>
<dbReference type="Proteomes" id="UP001303160">
    <property type="component" value="Unassembled WGS sequence"/>
</dbReference>
<feature type="compositionally biased region" description="Acidic residues" evidence="1">
    <location>
        <begin position="420"/>
        <end position="431"/>
    </location>
</feature>
<feature type="region of interest" description="Disordered" evidence="1">
    <location>
        <begin position="410"/>
        <end position="431"/>
    </location>
</feature>
<dbReference type="AlphaFoldDB" id="A0AAN7APZ6"/>
<gene>
    <name evidence="2" type="ORF">QBC40DRAFT_286576</name>
</gene>
<proteinExistence type="predicted"/>
<dbReference type="EMBL" id="MU863975">
    <property type="protein sequence ID" value="KAK4196866.1"/>
    <property type="molecule type" value="Genomic_DNA"/>
</dbReference>
<reference evidence="2" key="2">
    <citation type="submission" date="2023-05" db="EMBL/GenBank/DDBJ databases">
        <authorList>
            <consortium name="Lawrence Berkeley National Laboratory"/>
            <person name="Steindorff A."/>
            <person name="Hensen N."/>
            <person name="Bonometti L."/>
            <person name="Westerberg I."/>
            <person name="Brannstrom I.O."/>
            <person name="Guillou S."/>
            <person name="Cros-Aarteil S."/>
            <person name="Calhoun S."/>
            <person name="Haridas S."/>
            <person name="Kuo A."/>
            <person name="Mondo S."/>
            <person name="Pangilinan J."/>
            <person name="Riley R."/>
            <person name="Labutti K."/>
            <person name="Andreopoulos B."/>
            <person name="Lipzen A."/>
            <person name="Chen C."/>
            <person name="Yanf M."/>
            <person name="Daum C."/>
            <person name="Ng V."/>
            <person name="Clum A."/>
            <person name="Ohm R."/>
            <person name="Martin F."/>
            <person name="Silar P."/>
            <person name="Natvig D."/>
            <person name="Lalanne C."/>
            <person name="Gautier V."/>
            <person name="Ament-Velasquez S.L."/>
            <person name="Kruys A."/>
            <person name="Hutchinson M.I."/>
            <person name="Powell A.J."/>
            <person name="Barry K."/>
            <person name="Miller A.N."/>
            <person name="Grigoriev I.V."/>
            <person name="Debuchy R."/>
            <person name="Gladieux P."/>
            <person name="Thoren M.H."/>
            <person name="Johannesson H."/>
        </authorList>
    </citation>
    <scope>NUCLEOTIDE SEQUENCE</scope>
    <source>
        <strain evidence="2">CBS 315.58</strain>
    </source>
</reference>
<evidence type="ECO:0000256" key="1">
    <source>
        <dbReference type="SAM" id="MobiDB-lite"/>
    </source>
</evidence>